<comment type="caution">
    <text evidence="1">The sequence shown here is derived from an EMBL/GenBank/DDBJ whole genome shotgun (WGS) entry which is preliminary data.</text>
</comment>
<protein>
    <submittedName>
        <fullName evidence="1">Uncharacterized protein</fullName>
    </submittedName>
</protein>
<organism evidence="1 2">
    <name type="scientific">Vitis vinifera</name>
    <name type="common">Grape</name>
    <dbReference type="NCBI Taxonomy" id="29760"/>
    <lineage>
        <taxon>Eukaryota</taxon>
        <taxon>Viridiplantae</taxon>
        <taxon>Streptophyta</taxon>
        <taxon>Embryophyta</taxon>
        <taxon>Tracheophyta</taxon>
        <taxon>Spermatophyta</taxon>
        <taxon>Magnoliopsida</taxon>
        <taxon>eudicotyledons</taxon>
        <taxon>Gunneridae</taxon>
        <taxon>Pentapetalae</taxon>
        <taxon>rosids</taxon>
        <taxon>Vitales</taxon>
        <taxon>Vitaceae</taxon>
        <taxon>Viteae</taxon>
        <taxon>Vitis</taxon>
    </lineage>
</organism>
<dbReference type="Proteomes" id="UP000288805">
    <property type="component" value="Unassembled WGS sequence"/>
</dbReference>
<gene>
    <name evidence="1" type="ORF">CK203_043321</name>
</gene>
<dbReference type="EMBL" id="QGNW01000316">
    <property type="protein sequence ID" value="RVW77223.1"/>
    <property type="molecule type" value="Genomic_DNA"/>
</dbReference>
<accession>A0A438GYG6</accession>
<sequence>MGVQLHDLYDHFEIKLNDFEVKILMPSSLQAISVLEKFSATVTLASCIIPDELILKQLESCYSLS</sequence>
<reference evidence="1 2" key="1">
    <citation type="journal article" date="2018" name="PLoS Genet.">
        <title>Population sequencing reveals clonal diversity and ancestral inbreeding in the grapevine cultivar Chardonnay.</title>
        <authorList>
            <person name="Roach M.J."/>
            <person name="Johnson D.L."/>
            <person name="Bohlmann J."/>
            <person name="van Vuuren H.J."/>
            <person name="Jones S.J."/>
            <person name="Pretorius I.S."/>
            <person name="Schmidt S.A."/>
            <person name="Borneman A.R."/>
        </authorList>
    </citation>
    <scope>NUCLEOTIDE SEQUENCE [LARGE SCALE GENOMIC DNA]</scope>
    <source>
        <strain evidence="2">cv. Chardonnay</strain>
        <tissue evidence="1">Leaf</tissue>
    </source>
</reference>
<evidence type="ECO:0000313" key="2">
    <source>
        <dbReference type="Proteomes" id="UP000288805"/>
    </source>
</evidence>
<evidence type="ECO:0000313" key="1">
    <source>
        <dbReference type="EMBL" id="RVW77223.1"/>
    </source>
</evidence>
<proteinExistence type="predicted"/>
<dbReference type="AlphaFoldDB" id="A0A438GYG6"/>
<name>A0A438GYG6_VITVI</name>